<feature type="compositionally biased region" description="Basic residues" evidence="3">
    <location>
        <begin position="61"/>
        <end position="72"/>
    </location>
</feature>
<evidence type="ECO:0000313" key="5">
    <source>
        <dbReference type="Proteomes" id="UP000007110"/>
    </source>
</evidence>
<feature type="compositionally biased region" description="Low complexity" evidence="3">
    <location>
        <begin position="149"/>
        <end position="167"/>
    </location>
</feature>
<feature type="compositionally biased region" description="Basic and acidic residues" evidence="3">
    <location>
        <begin position="566"/>
        <end position="579"/>
    </location>
</feature>
<reference evidence="5" key="1">
    <citation type="submission" date="2015-02" db="EMBL/GenBank/DDBJ databases">
        <title>Genome sequencing for Strongylocentrotus purpuratus.</title>
        <authorList>
            <person name="Murali S."/>
            <person name="Liu Y."/>
            <person name="Vee V."/>
            <person name="English A."/>
            <person name="Wang M."/>
            <person name="Skinner E."/>
            <person name="Han Y."/>
            <person name="Muzny D.M."/>
            <person name="Worley K.C."/>
            <person name="Gibbs R.A."/>
        </authorList>
    </citation>
    <scope>NUCLEOTIDE SEQUENCE</scope>
</reference>
<dbReference type="InterPro" id="IPR002110">
    <property type="entry name" value="Ankyrin_rpt"/>
</dbReference>
<feature type="compositionally biased region" description="Polar residues" evidence="3">
    <location>
        <begin position="1150"/>
        <end position="1165"/>
    </location>
</feature>
<feature type="compositionally biased region" description="Low complexity" evidence="3">
    <location>
        <begin position="744"/>
        <end position="757"/>
    </location>
</feature>
<keyword evidence="2" id="KW-0175">Coiled coil</keyword>
<feature type="region of interest" description="Disordered" evidence="3">
    <location>
        <begin position="862"/>
        <end position="960"/>
    </location>
</feature>
<feature type="region of interest" description="Disordered" evidence="3">
    <location>
        <begin position="142"/>
        <end position="179"/>
    </location>
</feature>
<feature type="compositionally biased region" description="Polar residues" evidence="3">
    <location>
        <begin position="872"/>
        <end position="887"/>
    </location>
</feature>
<feature type="region of interest" description="Disordered" evidence="3">
    <location>
        <begin position="566"/>
        <end position="585"/>
    </location>
</feature>
<dbReference type="EnsemblMetazoa" id="XM_011677095">
    <property type="protein sequence ID" value="XP_011675397"/>
    <property type="gene ID" value="LOC581492"/>
</dbReference>
<dbReference type="OrthoDB" id="10057496at2759"/>
<keyword evidence="5" id="KW-1185">Reference proteome</keyword>
<dbReference type="Proteomes" id="UP000007110">
    <property type="component" value="Unassembled WGS sequence"/>
</dbReference>
<dbReference type="EnsemblMetazoa" id="XM_781485">
    <property type="protein sequence ID" value="XP_786578"/>
    <property type="gene ID" value="LOC581492"/>
</dbReference>
<dbReference type="InterPro" id="IPR036770">
    <property type="entry name" value="Ankyrin_rpt-contain_sf"/>
</dbReference>
<feature type="repeat" description="ANK" evidence="1">
    <location>
        <begin position="435"/>
        <end position="467"/>
    </location>
</feature>
<dbReference type="KEGG" id="spu:581492"/>
<dbReference type="OMA" id="HRENHAM"/>
<feature type="region of interest" description="Disordered" evidence="3">
    <location>
        <begin position="1140"/>
        <end position="1209"/>
    </location>
</feature>
<evidence type="ECO:0008006" key="6">
    <source>
        <dbReference type="Google" id="ProtNLM"/>
    </source>
</evidence>
<dbReference type="Gene3D" id="1.25.40.20">
    <property type="entry name" value="Ankyrin repeat-containing domain"/>
    <property type="match status" value="1"/>
</dbReference>
<feature type="compositionally biased region" description="Polar residues" evidence="3">
    <location>
        <begin position="234"/>
        <end position="250"/>
    </location>
</feature>
<feature type="compositionally biased region" description="Polar residues" evidence="3">
    <location>
        <begin position="935"/>
        <end position="948"/>
    </location>
</feature>
<feature type="region of interest" description="Disordered" evidence="3">
    <location>
        <begin position="198"/>
        <end position="259"/>
    </location>
</feature>
<keyword evidence="1" id="KW-0040">ANK repeat</keyword>
<feature type="compositionally biased region" description="Low complexity" evidence="3">
    <location>
        <begin position="1013"/>
        <end position="1028"/>
    </location>
</feature>
<evidence type="ECO:0000256" key="1">
    <source>
        <dbReference type="PROSITE-ProRule" id="PRU00023"/>
    </source>
</evidence>
<proteinExistence type="predicted"/>
<evidence type="ECO:0000313" key="4">
    <source>
        <dbReference type="EnsemblMetazoa" id="XP_786578"/>
    </source>
</evidence>
<reference evidence="4" key="2">
    <citation type="submission" date="2021-01" db="UniProtKB">
        <authorList>
            <consortium name="EnsemblMetazoa"/>
        </authorList>
    </citation>
    <scope>IDENTIFICATION</scope>
</reference>
<protein>
    <recommendedName>
        <fullName evidence="6">Synphilin-1</fullName>
    </recommendedName>
</protein>
<dbReference type="SMART" id="SM00248">
    <property type="entry name" value="ANK"/>
    <property type="match status" value="5"/>
</dbReference>
<dbReference type="PANTHER" id="PTHR22882:SF3">
    <property type="entry name" value="SYNPHILIN-1"/>
    <property type="match status" value="1"/>
</dbReference>
<dbReference type="PANTHER" id="PTHR22882">
    <property type="entry name" value="SYNPHILIN-1"/>
    <property type="match status" value="1"/>
</dbReference>
<accession>A0A7M7RFD0</accession>
<feature type="compositionally biased region" description="Polar residues" evidence="3">
    <location>
        <begin position="825"/>
        <end position="849"/>
    </location>
</feature>
<feature type="compositionally biased region" description="Polar residues" evidence="3">
    <location>
        <begin position="914"/>
        <end position="927"/>
    </location>
</feature>
<dbReference type="GeneID" id="581492"/>
<dbReference type="InterPro" id="IPR040133">
    <property type="entry name" value="SNCAIP"/>
</dbReference>
<organism evidence="4 5">
    <name type="scientific">Strongylocentrotus purpuratus</name>
    <name type="common">Purple sea urchin</name>
    <dbReference type="NCBI Taxonomy" id="7668"/>
    <lineage>
        <taxon>Eukaryota</taxon>
        <taxon>Metazoa</taxon>
        <taxon>Echinodermata</taxon>
        <taxon>Eleutherozoa</taxon>
        <taxon>Echinozoa</taxon>
        <taxon>Echinoidea</taxon>
        <taxon>Euechinoidea</taxon>
        <taxon>Echinacea</taxon>
        <taxon>Camarodonta</taxon>
        <taxon>Echinidea</taxon>
        <taxon>Strongylocentrotidae</taxon>
        <taxon>Strongylocentrotus</taxon>
    </lineage>
</organism>
<feature type="region of interest" description="Disordered" evidence="3">
    <location>
        <begin position="1097"/>
        <end position="1126"/>
    </location>
</feature>
<dbReference type="RefSeq" id="XP_011675397.1">
    <property type="nucleotide sequence ID" value="XM_011677095.2"/>
</dbReference>
<feature type="region of interest" description="Disordered" evidence="3">
    <location>
        <begin position="776"/>
        <end position="849"/>
    </location>
</feature>
<dbReference type="Pfam" id="PF12796">
    <property type="entry name" value="Ank_2"/>
    <property type="match status" value="1"/>
</dbReference>
<sequence>MSLSHLTMEHGDVIDIDDLLGESSPEQSSLPLEEYNLDDFLDTALHEGDNGKSGKQYSGKSRLHAHKSKRNRSGQSGTEEGKLPQYQQDDATEVFLESLLSTIKPCGDKNDVTLDINSDELRKFIAEYQVHDGELVTIQLDGARRPTEDGASLSSSASESLDSSLSGEGVGGSKVKQNKKMMRGMRLLVANLLRSKTTAMASPTLGSEDERQKEVRRQKLKDKSKRREEKVLMNHSSDGQSSQNDVSLNHTAPAGLNNPTKIDTTAAVCNASGVNPRNSQCTDRHEAYASRTSEEVAKVFTFAVEEDKSSLEHYLRSNPSVRDSRDCHGNMLLHVLCRHGKLESLQWLASGLCGHHVSLENNNCFTPTAIAVKYGRLDCVEWLINETKAKDELHSQDNRWSLLHIASRYGQESCLRWLLQFMQDTSIDLDCLDRHGNSPSHLAARHGHLTCLQTLVEFTCDVTMVNGKKQTPCSLATKYNHNTCAQFLVVTETCVSLSDQVTQLRRDLREYHQEKVELKARLDDAILCSKALVRMHPRDTTQRIEQIQLQYVDLTNLLVRRIDEMHQKKEKEPAHRESSYAESGNELGDDDIALCKQRAEELQDSCSWLLEEEHARQASSQEGELSRIQDTLHKLQQPQGLPSCGGQRSQLEDHYNSEPLKDMRKRLNEVSLLRAASPSVMNVPLSEKQDSISLSSSYTSLSSSSSSLSVMTNGPLVPSRHTLQKQVSWEDQRHHMGASSDVNGGTSHSETGSSASSVRSIEQEDLASRVKRHLNDLISGKSNSQTDAKTCQSSPNNQYYTKDEREYRTPTNPSPTDGVPAARLNGSNTVPSTRISTQQSSHMKQNQVKQSLDALMKSTLPDLINSGDAKTGQVSPQSDSKLSTSSEDLSHSWHGGSGDQSRNGRPLLSRLRTSHSTDSAVQSTNNMKHQRHSSENSPLNMKLSSSIKSQDDEVLHRPLSSSRSTVLSMPVFMRKLRPTGHVPGGEVSVHVDLINHHDDMEGEVDSFLPRLNSDSSLSSTTSSDVVWSDVDHQDGPDVGPMYKRRAGILNRTRRTGEGYRKSRNRHIKFALDEDNCPSSPSSDASYHRRDLSPIYESESHRQQREQNAAEFHSPVNNASPCEYNPPMLGHREYRVNFYSSDDDDYETESPLPQDSRPISGSNLSHAQDRPVDEILQDSVLDGQEETDKFWYESSEEDDESANGQSLSASIGGTAERHICYL</sequence>
<dbReference type="RefSeq" id="XP_786578.3">
    <property type="nucleotide sequence ID" value="XM_781485.5"/>
</dbReference>
<dbReference type="GO" id="GO:0031625">
    <property type="term" value="F:ubiquitin protein ligase binding"/>
    <property type="evidence" value="ECO:0000318"/>
    <property type="project" value="GO_Central"/>
</dbReference>
<feature type="compositionally biased region" description="Polar residues" evidence="3">
    <location>
        <begin position="780"/>
        <end position="800"/>
    </location>
</feature>
<dbReference type="SUPFAM" id="SSF48403">
    <property type="entry name" value="Ankyrin repeat"/>
    <property type="match status" value="1"/>
</dbReference>
<dbReference type="PROSITE" id="PS50297">
    <property type="entry name" value="ANK_REP_REGION"/>
    <property type="match status" value="1"/>
</dbReference>
<feature type="region of interest" description="Disordered" evidence="3">
    <location>
        <begin position="1013"/>
        <end position="1063"/>
    </location>
</feature>
<feature type="coiled-coil region" evidence="2">
    <location>
        <begin position="494"/>
        <end position="521"/>
    </location>
</feature>
<name>A0A7M7RFD0_STRPU</name>
<feature type="region of interest" description="Disordered" evidence="3">
    <location>
        <begin position="725"/>
        <end position="763"/>
    </location>
</feature>
<dbReference type="AlphaFoldDB" id="A0A7M7RFD0"/>
<dbReference type="Pfam" id="PF00023">
    <property type="entry name" value="Ank"/>
    <property type="match status" value="1"/>
</dbReference>
<feature type="region of interest" description="Disordered" evidence="3">
    <location>
        <begin position="44"/>
        <end position="88"/>
    </location>
</feature>
<evidence type="ECO:0000256" key="3">
    <source>
        <dbReference type="SAM" id="MobiDB-lite"/>
    </source>
</evidence>
<dbReference type="PROSITE" id="PS50088">
    <property type="entry name" value="ANK_REPEAT"/>
    <property type="match status" value="1"/>
</dbReference>
<dbReference type="InParanoid" id="A0A7M7RFD0"/>
<evidence type="ECO:0000256" key="2">
    <source>
        <dbReference type="SAM" id="Coils"/>
    </source>
</evidence>
<feature type="compositionally biased region" description="Basic and acidic residues" evidence="3">
    <location>
        <begin position="208"/>
        <end position="217"/>
    </location>
</feature>